<evidence type="ECO:0000313" key="4">
    <source>
        <dbReference type="EMBL" id="RMR59026.1"/>
    </source>
</evidence>
<protein>
    <submittedName>
        <fullName evidence="4">Acetyltransferase</fullName>
    </submittedName>
</protein>
<evidence type="ECO:0000259" key="3">
    <source>
        <dbReference type="PROSITE" id="PS51186"/>
    </source>
</evidence>
<keyword evidence="1 4" id="KW-0808">Transferase</keyword>
<dbReference type="InterPro" id="IPR050832">
    <property type="entry name" value="Bact_Acetyltransf"/>
</dbReference>
<dbReference type="Pfam" id="PF00583">
    <property type="entry name" value="Acetyltransf_1"/>
    <property type="match status" value="1"/>
</dbReference>
<dbReference type="InterPro" id="IPR016181">
    <property type="entry name" value="Acyl_CoA_acyltransferase"/>
</dbReference>
<name>A0A3M4W4U5_PSECI</name>
<dbReference type="Gene3D" id="3.40.630.30">
    <property type="match status" value="1"/>
</dbReference>
<proteinExistence type="predicted"/>
<dbReference type="PROSITE" id="PS51186">
    <property type="entry name" value="GNAT"/>
    <property type="match status" value="1"/>
</dbReference>
<reference evidence="4 5" key="1">
    <citation type="submission" date="2018-08" db="EMBL/GenBank/DDBJ databases">
        <title>Recombination of ecologically and evolutionarily significant loci maintains genetic cohesion in the Pseudomonas syringae species complex.</title>
        <authorList>
            <person name="Dillon M."/>
            <person name="Thakur S."/>
            <person name="Almeida R.N.D."/>
            <person name="Weir B.S."/>
            <person name="Guttman D.S."/>
        </authorList>
    </citation>
    <scope>NUCLEOTIDE SEQUENCE [LARGE SCALE GENOMIC DNA]</scope>
    <source>
        <strain evidence="4 5">ICMP 6917</strain>
    </source>
</reference>
<sequence>MMRRDLGQPVPEPSWPADIRPIPFSLDQATEIHRLLSLGYQDGSGSVPDYSHWVNAFKHDPEFNTGLCFVAVDDQGPVGVITCWTSAFIKDLVAHPRARRQGVAMALLTLLFSHLRQRGEPRVDLLVMENNLMARQLYEKMDMSYVRRSAIEET</sequence>
<accession>A0A3M4W4U5</accession>
<dbReference type="InterPro" id="IPR000182">
    <property type="entry name" value="GNAT_dom"/>
</dbReference>
<dbReference type="PANTHER" id="PTHR43877:SF2">
    <property type="entry name" value="AMINOALKYLPHOSPHONATE N-ACETYLTRANSFERASE-RELATED"/>
    <property type="match status" value="1"/>
</dbReference>
<dbReference type="Proteomes" id="UP000278332">
    <property type="component" value="Unassembled WGS sequence"/>
</dbReference>
<dbReference type="PANTHER" id="PTHR43877">
    <property type="entry name" value="AMINOALKYLPHOSPHONATE N-ACETYLTRANSFERASE-RELATED-RELATED"/>
    <property type="match status" value="1"/>
</dbReference>
<dbReference type="CDD" id="cd04301">
    <property type="entry name" value="NAT_SF"/>
    <property type="match status" value="1"/>
</dbReference>
<evidence type="ECO:0000256" key="1">
    <source>
        <dbReference type="ARBA" id="ARBA00022679"/>
    </source>
</evidence>
<dbReference type="GO" id="GO:0016747">
    <property type="term" value="F:acyltransferase activity, transferring groups other than amino-acyl groups"/>
    <property type="evidence" value="ECO:0007669"/>
    <property type="project" value="InterPro"/>
</dbReference>
<dbReference type="AlphaFoldDB" id="A0A3M4W4U5"/>
<feature type="domain" description="N-acetyltransferase" evidence="3">
    <location>
        <begin position="17"/>
        <end position="154"/>
    </location>
</feature>
<gene>
    <name evidence="4" type="ORF">ALP84_00868</name>
</gene>
<dbReference type="SUPFAM" id="SSF55729">
    <property type="entry name" value="Acyl-CoA N-acyltransferases (Nat)"/>
    <property type="match status" value="1"/>
</dbReference>
<comment type="caution">
    <text evidence="4">The sequence shown here is derived from an EMBL/GenBank/DDBJ whole genome shotgun (WGS) entry which is preliminary data.</text>
</comment>
<evidence type="ECO:0000313" key="5">
    <source>
        <dbReference type="Proteomes" id="UP000278332"/>
    </source>
</evidence>
<evidence type="ECO:0000256" key="2">
    <source>
        <dbReference type="ARBA" id="ARBA00023315"/>
    </source>
</evidence>
<dbReference type="EMBL" id="RBRY01000063">
    <property type="protein sequence ID" value="RMR59026.1"/>
    <property type="molecule type" value="Genomic_DNA"/>
</dbReference>
<organism evidence="4 5">
    <name type="scientific">Pseudomonas cichorii</name>
    <dbReference type="NCBI Taxonomy" id="36746"/>
    <lineage>
        <taxon>Bacteria</taxon>
        <taxon>Pseudomonadati</taxon>
        <taxon>Pseudomonadota</taxon>
        <taxon>Gammaproteobacteria</taxon>
        <taxon>Pseudomonadales</taxon>
        <taxon>Pseudomonadaceae</taxon>
        <taxon>Pseudomonas</taxon>
    </lineage>
</organism>
<keyword evidence="2" id="KW-0012">Acyltransferase</keyword>